<reference evidence="7 8" key="1">
    <citation type="journal article" date="2023" name="Elife">
        <title>Identification of key yeast species and microbe-microbe interactions impacting larval growth of Drosophila in the wild.</title>
        <authorList>
            <person name="Mure A."/>
            <person name="Sugiura Y."/>
            <person name="Maeda R."/>
            <person name="Honda K."/>
            <person name="Sakurai N."/>
            <person name="Takahashi Y."/>
            <person name="Watada M."/>
            <person name="Katoh T."/>
            <person name="Gotoh A."/>
            <person name="Gotoh Y."/>
            <person name="Taniguchi I."/>
            <person name="Nakamura K."/>
            <person name="Hayashi T."/>
            <person name="Katayama T."/>
            <person name="Uemura T."/>
            <person name="Hattori Y."/>
        </authorList>
    </citation>
    <scope>NUCLEOTIDE SEQUENCE [LARGE SCALE GENOMIC DNA]</scope>
    <source>
        <strain evidence="7 8">SB-73</strain>
    </source>
</reference>
<keyword evidence="2" id="KW-0378">Hydrolase</keyword>
<feature type="chain" id="PRO_5043686130" evidence="6">
    <location>
        <begin position="19"/>
        <end position="506"/>
    </location>
</feature>
<dbReference type="CDD" id="cd07061">
    <property type="entry name" value="HP_HAP_like"/>
    <property type="match status" value="1"/>
</dbReference>
<evidence type="ECO:0000313" key="8">
    <source>
        <dbReference type="Proteomes" id="UP001362899"/>
    </source>
</evidence>
<protein>
    <submittedName>
        <fullName evidence="7">Acid phosphatase</fullName>
    </submittedName>
</protein>
<feature type="active site" description="Proton donor" evidence="4">
    <location>
        <position position="333"/>
    </location>
</feature>
<dbReference type="PROSITE" id="PS00616">
    <property type="entry name" value="HIS_ACID_PHOSPHAT_1"/>
    <property type="match status" value="1"/>
</dbReference>
<dbReference type="PROSITE" id="PS00778">
    <property type="entry name" value="HIS_ACID_PHOSPHAT_2"/>
    <property type="match status" value="1"/>
</dbReference>
<dbReference type="PIRSF" id="PIRSF000894">
    <property type="entry name" value="Acid_phosphatase"/>
    <property type="match status" value="1"/>
</dbReference>
<comment type="caution">
    <text evidence="7">The sequence shown here is derived from an EMBL/GenBank/DDBJ whole genome shotgun (WGS) entry which is preliminary data.</text>
</comment>
<dbReference type="Proteomes" id="UP001362899">
    <property type="component" value="Unassembled WGS sequence"/>
</dbReference>
<dbReference type="PANTHER" id="PTHR20963">
    <property type="entry name" value="MULTIPLE INOSITOL POLYPHOSPHATE PHOSPHATASE-RELATED"/>
    <property type="match status" value="1"/>
</dbReference>
<sequence>MVSNIFASAICALAVVEAFDMKPFYTPDTPYPQTMNDNYNLLKFVGNRGPYSDRRGVGLNRDAPDNCQVDQVVMLARHGERWPSTGDFKDLSASVEKVKSVEHPHGPLAFVDEWEMIASSDSGWLEEETFVGPYSGLLDAYYHGVQYRRRYGHLYDGQSSLPLFISAYQRDADTGRKFGEGFLAWNYTDLAAVNFVLENNGANSLSPSCELKENISTTLCPDFTYYKEFDEAAQRLNKLYPGMNLNSSDVYNLLDLVSYELNVRGSSPWVSVFTSQEWVAYEYYVDALYYCTAGPGSVTGPIIGSLFLNGTRNLLVKGPEESNLPLAFSFAHDTDILKLAATMGLDAPENVTTFDPTQLRFNSSYHVVEIVPQGARFVFERLTCRSDANEPDYYNEFPDAFNSSTYINGTSNSTNTYVRIVVNEAVVPINECATGPGASCPIDDFSNWVDTHLEGRDFVENCVIPDSDPTEFTVFTNYSLSNEFNADSPYEPFRGRTLNSTGQPVK</sequence>
<evidence type="ECO:0000256" key="1">
    <source>
        <dbReference type="ARBA" id="ARBA00005375"/>
    </source>
</evidence>
<keyword evidence="3" id="KW-0325">Glycoprotein</keyword>
<dbReference type="GO" id="GO:0003993">
    <property type="term" value="F:acid phosphatase activity"/>
    <property type="evidence" value="ECO:0007669"/>
    <property type="project" value="TreeGrafter"/>
</dbReference>
<dbReference type="InterPro" id="IPR029033">
    <property type="entry name" value="His_PPase_superfam"/>
</dbReference>
<dbReference type="EMBL" id="BTGC01000003">
    <property type="protein sequence ID" value="GMM50446.1"/>
    <property type="molecule type" value="Genomic_DNA"/>
</dbReference>
<dbReference type="SUPFAM" id="SSF53254">
    <property type="entry name" value="Phosphoglycerate mutase-like"/>
    <property type="match status" value="1"/>
</dbReference>
<dbReference type="InterPro" id="IPR016274">
    <property type="entry name" value="Histidine_acid_Pase_euk"/>
</dbReference>
<evidence type="ECO:0000256" key="5">
    <source>
        <dbReference type="PIRSR" id="PIRSR000894-2"/>
    </source>
</evidence>
<keyword evidence="8" id="KW-1185">Reference proteome</keyword>
<organism evidence="7 8">
    <name type="scientific">Starmerella bacillaris</name>
    <name type="common">Yeast</name>
    <name type="synonym">Candida zemplinina</name>
    <dbReference type="NCBI Taxonomy" id="1247836"/>
    <lineage>
        <taxon>Eukaryota</taxon>
        <taxon>Fungi</taxon>
        <taxon>Dikarya</taxon>
        <taxon>Ascomycota</taxon>
        <taxon>Saccharomycotina</taxon>
        <taxon>Dipodascomycetes</taxon>
        <taxon>Dipodascales</taxon>
        <taxon>Trichomonascaceae</taxon>
        <taxon>Starmerella</taxon>
    </lineage>
</organism>
<dbReference type="AlphaFoldDB" id="A0AAV5RFS0"/>
<evidence type="ECO:0000256" key="4">
    <source>
        <dbReference type="PIRSR" id="PIRSR000894-1"/>
    </source>
</evidence>
<evidence type="ECO:0000313" key="7">
    <source>
        <dbReference type="EMBL" id="GMM50446.1"/>
    </source>
</evidence>
<feature type="active site" description="Nucleophile" evidence="4">
    <location>
        <position position="78"/>
    </location>
</feature>
<evidence type="ECO:0000256" key="3">
    <source>
        <dbReference type="ARBA" id="ARBA00023180"/>
    </source>
</evidence>
<dbReference type="GO" id="GO:0009277">
    <property type="term" value="C:fungal-type cell wall"/>
    <property type="evidence" value="ECO:0007669"/>
    <property type="project" value="TreeGrafter"/>
</dbReference>
<dbReference type="PANTHER" id="PTHR20963:SF18">
    <property type="entry name" value="ACID PHOSPHATASE PHO11-RELATED"/>
    <property type="match status" value="1"/>
</dbReference>
<dbReference type="InterPro" id="IPR000560">
    <property type="entry name" value="His_Pase_clade-2"/>
</dbReference>
<name>A0AAV5RFS0_STABA</name>
<feature type="disulfide bond" evidence="5">
    <location>
        <begin position="67"/>
        <end position="384"/>
    </location>
</feature>
<feature type="signal peptide" evidence="6">
    <location>
        <begin position="1"/>
        <end position="18"/>
    </location>
</feature>
<gene>
    <name evidence="7" type="ORF">DASB73_014040</name>
</gene>
<proteinExistence type="inferred from homology"/>
<accession>A0AAV5RFS0</accession>
<keyword evidence="5" id="KW-1015">Disulfide bond</keyword>
<evidence type="ECO:0000256" key="2">
    <source>
        <dbReference type="ARBA" id="ARBA00022801"/>
    </source>
</evidence>
<keyword evidence="6" id="KW-0732">Signal</keyword>
<dbReference type="Pfam" id="PF00328">
    <property type="entry name" value="His_Phos_2"/>
    <property type="match status" value="1"/>
</dbReference>
<dbReference type="Gene3D" id="3.40.50.1240">
    <property type="entry name" value="Phosphoglycerate mutase-like"/>
    <property type="match status" value="1"/>
</dbReference>
<feature type="disulfide bond" evidence="5">
    <location>
        <begin position="432"/>
        <end position="440"/>
    </location>
</feature>
<dbReference type="InterPro" id="IPR033379">
    <property type="entry name" value="Acid_Pase_AS"/>
</dbReference>
<comment type="similarity">
    <text evidence="1">Belongs to the histidine acid phosphatase family.</text>
</comment>
<evidence type="ECO:0000256" key="6">
    <source>
        <dbReference type="SAM" id="SignalP"/>
    </source>
</evidence>